<protein>
    <submittedName>
        <fullName evidence="7">TetR family transcriptional regulator</fullName>
    </submittedName>
</protein>
<dbReference type="RefSeq" id="WP_211328477.1">
    <property type="nucleotide sequence ID" value="NZ_QTTT01000001.1"/>
</dbReference>
<keyword evidence="1" id="KW-0805">Transcription regulation</keyword>
<dbReference type="EMBL" id="QTTT01000001">
    <property type="protein sequence ID" value="REE94953.1"/>
    <property type="molecule type" value="Genomic_DNA"/>
</dbReference>
<dbReference type="SUPFAM" id="SSF46689">
    <property type="entry name" value="Homeodomain-like"/>
    <property type="match status" value="1"/>
</dbReference>
<feature type="domain" description="HTH tetR-type" evidence="6">
    <location>
        <begin position="29"/>
        <end position="89"/>
    </location>
</feature>
<dbReference type="Pfam" id="PF00440">
    <property type="entry name" value="TetR_N"/>
    <property type="match status" value="1"/>
</dbReference>
<dbReference type="InterPro" id="IPR009057">
    <property type="entry name" value="Homeodomain-like_sf"/>
</dbReference>
<keyword evidence="3" id="KW-0804">Transcription</keyword>
<dbReference type="InterPro" id="IPR011075">
    <property type="entry name" value="TetR_C"/>
</dbReference>
<dbReference type="Gene3D" id="1.10.10.60">
    <property type="entry name" value="Homeodomain-like"/>
    <property type="match status" value="1"/>
</dbReference>
<proteinExistence type="predicted"/>
<evidence type="ECO:0000256" key="1">
    <source>
        <dbReference type="ARBA" id="ARBA00023015"/>
    </source>
</evidence>
<evidence type="ECO:0000259" key="6">
    <source>
        <dbReference type="PROSITE" id="PS50977"/>
    </source>
</evidence>
<dbReference type="InterPro" id="IPR001647">
    <property type="entry name" value="HTH_TetR"/>
</dbReference>
<keyword evidence="8" id="KW-1185">Reference proteome</keyword>
<dbReference type="AlphaFoldDB" id="A0A3D9SM10"/>
<name>A0A3D9SM10_9ACTN</name>
<dbReference type="SUPFAM" id="SSF48498">
    <property type="entry name" value="Tetracyclin repressor-like, C-terminal domain"/>
    <property type="match status" value="1"/>
</dbReference>
<evidence type="ECO:0000313" key="7">
    <source>
        <dbReference type="EMBL" id="REE94953.1"/>
    </source>
</evidence>
<gene>
    <name evidence="7" type="ORF">DFJ69_0322</name>
</gene>
<evidence type="ECO:0000256" key="2">
    <source>
        <dbReference type="ARBA" id="ARBA00023125"/>
    </source>
</evidence>
<dbReference type="PANTHER" id="PTHR30055:SF225">
    <property type="entry name" value="TRANSCRIPTIONAL REGULATORY PROTEIN-RELATED"/>
    <property type="match status" value="1"/>
</dbReference>
<sequence>MPAEKGTGSFTKPPEGPPSGGPGTRRRGGALESAIFDAVFEEIHAVGYGRLTMEGVATAAQTGKAALYRRWNSKDELIRDALLHALPDPAALPFHDSVREDLMELLLCLRTTVEVTKGATFQILKAETMKDGRGLLHAVVRERVTDPLKDLIEQALRRGAERGEVRPEAATRLVATVGPAMVTAYCLTDGTDVPDEYLRAVVDEVLMPLLRP</sequence>
<evidence type="ECO:0000256" key="5">
    <source>
        <dbReference type="SAM" id="MobiDB-lite"/>
    </source>
</evidence>
<dbReference type="PROSITE" id="PS50977">
    <property type="entry name" value="HTH_TETR_2"/>
    <property type="match status" value="1"/>
</dbReference>
<dbReference type="Proteomes" id="UP000256661">
    <property type="component" value="Unassembled WGS sequence"/>
</dbReference>
<feature type="region of interest" description="Disordered" evidence="5">
    <location>
        <begin position="1"/>
        <end position="28"/>
    </location>
</feature>
<keyword evidence="2 4" id="KW-0238">DNA-binding</keyword>
<accession>A0A3D9SM10</accession>
<dbReference type="InterPro" id="IPR050109">
    <property type="entry name" value="HTH-type_TetR-like_transc_reg"/>
</dbReference>
<evidence type="ECO:0000256" key="3">
    <source>
        <dbReference type="ARBA" id="ARBA00023163"/>
    </source>
</evidence>
<dbReference type="Pfam" id="PF16859">
    <property type="entry name" value="TetR_C_11"/>
    <property type="match status" value="1"/>
</dbReference>
<dbReference type="InterPro" id="IPR036271">
    <property type="entry name" value="Tet_transcr_reg_TetR-rel_C_sf"/>
</dbReference>
<feature type="DNA-binding region" description="H-T-H motif" evidence="4">
    <location>
        <begin position="52"/>
        <end position="71"/>
    </location>
</feature>
<reference evidence="7 8" key="1">
    <citation type="submission" date="2018-08" db="EMBL/GenBank/DDBJ databases">
        <title>Sequencing the genomes of 1000 actinobacteria strains.</title>
        <authorList>
            <person name="Klenk H.-P."/>
        </authorList>
    </citation>
    <scope>NUCLEOTIDE SEQUENCE [LARGE SCALE GENOMIC DNA]</scope>
    <source>
        <strain evidence="7 8">DSM 43927</strain>
    </source>
</reference>
<dbReference type="PANTHER" id="PTHR30055">
    <property type="entry name" value="HTH-TYPE TRANSCRIPTIONAL REGULATOR RUTR"/>
    <property type="match status" value="1"/>
</dbReference>
<evidence type="ECO:0000313" key="8">
    <source>
        <dbReference type="Proteomes" id="UP000256661"/>
    </source>
</evidence>
<dbReference type="Gene3D" id="1.10.357.10">
    <property type="entry name" value="Tetracycline Repressor, domain 2"/>
    <property type="match status" value="1"/>
</dbReference>
<dbReference type="GO" id="GO:0003700">
    <property type="term" value="F:DNA-binding transcription factor activity"/>
    <property type="evidence" value="ECO:0007669"/>
    <property type="project" value="TreeGrafter"/>
</dbReference>
<evidence type="ECO:0000256" key="4">
    <source>
        <dbReference type="PROSITE-ProRule" id="PRU00335"/>
    </source>
</evidence>
<comment type="caution">
    <text evidence="7">The sequence shown here is derived from an EMBL/GenBank/DDBJ whole genome shotgun (WGS) entry which is preliminary data.</text>
</comment>
<dbReference type="GO" id="GO:0000976">
    <property type="term" value="F:transcription cis-regulatory region binding"/>
    <property type="evidence" value="ECO:0007669"/>
    <property type="project" value="TreeGrafter"/>
</dbReference>
<organism evidence="7 8">
    <name type="scientific">Thermomonospora umbrina</name>
    <dbReference type="NCBI Taxonomy" id="111806"/>
    <lineage>
        <taxon>Bacteria</taxon>
        <taxon>Bacillati</taxon>
        <taxon>Actinomycetota</taxon>
        <taxon>Actinomycetes</taxon>
        <taxon>Streptosporangiales</taxon>
        <taxon>Thermomonosporaceae</taxon>
        <taxon>Thermomonospora</taxon>
    </lineage>
</organism>